<name>A0A433QHD2_9FUNG</name>
<comment type="similarity">
    <text evidence="1">Belongs to the copper type II ascorbate-dependent monooxygenase family.</text>
</comment>
<dbReference type="InterPro" id="IPR008977">
    <property type="entry name" value="PHM/PNGase_F_dom_sf"/>
</dbReference>
<sequence>MRTPRFFLTSLLSLVACAATTNAITIQTTTALSPTLNIDLTSYHSNTSFLVGAYNLYWRVDQATSVIYLALDVSTAGWIGFGIADPDGGGMRGSDIVTLSISSNETHSVTSLTDRYALQHSLPSEDTCNQWNITGGWQSGNRTVVAFNRKLDTGDTQDRPIKAGPVKIIFAYSADGNKQVAYHGHNKHASSVTFFADEIKPIIPKEEAVTVWNYTNPPTPITSKETKYVCTGFAFNPTVPNSNTIITGQIVQITPLIDPSTAMYVHHYVVYACDSKSPKYQQMLNKPTECSTSDFFILDICPLGVYYPHADQIWAPGTGALTFPANVGLPFGNANDTFDTSSLAIEVHYNNDEPNITPNLTDISGLSITYTTTKREHDAGLISVGDPFVFGGFMPFGSSKVEKQFICPGECTSKWPWDINVFAIWSGVTTPSPAGGNLVITSDLDRANFYEFTFQHISILNHTIKRGDRINVHCVYDLSANLFPKLRPNDTGVTFGLASEDEMCIDFSLNRNETSMCGEYDKNGPISLKIQNPVSPGNTNADPVITGVITFGTDYSNGTCVFDAAHLALVPHGTVVYRNANTTNTTIPTNTITPNTITKNGTNGAGSTAITSWIVVIVVAAMVAMVTAV</sequence>
<keyword evidence="4" id="KW-0472">Membrane</keyword>
<proteinExistence type="inferred from homology"/>
<organism evidence="7 8">
    <name type="scientific">Jimgerdemannia flammicorona</name>
    <dbReference type="NCBI Taxonomy" id="994334"/>
    <lineage>
        <taxon>Eukaryota</taxon>
        <taxon>Fungi</taxon>
        <taxon>Fungi incertae sedis</taxon>
        <taxon>Mucoromycota</taxon>
        <taxon>Mucoromycotina</taxon>
        <taxon>Endogonomycetes</taxon>
        <taxon>Endogonales</taxon>
        <taxon>Endogonaceae</taxon>
        <taxon>Jimgerdemannia</taxon>
    </lineage>
</organism>
<dbReference type="InterPro" id="IPR045266">
    <property type="entry name" value="DOH_DOMON"/>
</dbReference>
<dbReference type="Proteomes" id="UP000274822">
    <property type="component" value="Unassembled WGS sequence"/>
</dbReference>
<keyword evidence="3" id="KW-0325">Glycoprotein</keyword>
<dbReference type="CDD" id="cd09631">
    <property type="entry name" value="DOMON_DOH"/>
    <property type="match status" value="1"/>
</dbReference>
<reference evidence="7 8" key="1">
    <citation type="journal article" date="2018" name="New Phytol.">
        <title>Phylogenomics of Endogonaceae and evolution of mycorrhizas within Mucoromycota.</title>
        <authorList>
            <person name="Chang Y."/>
            <person name="Desiro A."/>
            <person name="Na H."/>
            <person name="Sandor L."/>
            <person name="Lipzen A."/>
            <person name="Clum A."/>
            <person name="Barry K."/>
            <person name="Grigoriev I.V."/>
            <person name="Martin F.M."/>
            <person name="Stajich J.E."/>
            <person name="Smith M.E."/>
            <person name="Bonito G."/>
            <person name="Spatafora J.W."/>
        </authorList>
    </citation>
    <scope>NUCLEOTIDE SEQUENCE [LARGE SCALE GENOMIC DNA]</scope>
    <source>
        <strain evidence="7 8">AD002</strain>
    </source>
</reference>
<keyword evidence="4" id="KW-0812">Transmembrane</keyword>
<feature type="domain" description="DOMON" evidence="6">
    <location>
        <begin position="52"/>
        <end position="173"/>
    </location>
</feature>
<dbReference type="SMART" id="SM00664">
    <property type="entry name" value="DoH"/>
    <property type="match status" value="1"/>
</dbReference>
<dbReference type="Pfam" id="PF03351">
    <property type="entry name" value="DOMON"/>
    <property type="match status" value="1"/>
</dbReference>
<dbReference type="PANTHER" id="PTHR10157">
    <property type="entry name" value="DOPAMINE BETA HYDROXYLASE RELATED"/>
    <property type="match status" value="1"/>
</dbReference>
<dbReference type="Pfam" id="PF03712">
    <property type="entry name" value="Cu2_monoox_C"/>
    <property type="match status" value="1"/>
</dbReference>
<dbReference type="Gene3D" id="2.60.120.230">
    <property type="match status" value="1"/>
</dbReference>
<evidence type="ECO:0000256" key="3">
    <source>
        <dbReference type="ARBA" id="ARBA00023180"/>
    </source>
</evidence>
<keyword evidence="2" id="KW-1015">Disulfide bond</keyword>
<evidence type="ECO:0000256" key="1">
    <source>
        <dbReference type="ARBA" id="ARBA00010676"/>
    </source>
</evidence>
<gene>
    <name evidence="7" type="ORF">BC938DRAFT_480881</name>
</gene>
<dbReference type="Gene3D" id="2.60.120.310">
    <property type="entry name" value="Copper type II, ascorbate-dependent monooxygenase, N-terminal domain"/>
    <property type="match status" value="1"/>
</dbReference>
<dbReference type="Pfam" id="PF01082">
    <property type="entry name" value="Cu2_monooxygen"/>
    <property type="match status" value="1"/>
</dbReference>
<feature type="signal peptide" evidence="5">
    <location>
        <begin position="1"/>
        <end position="23"/>
    </location>
</feature>
<dbReference type="SUPFAM" id="SSF49742">
    <property type="entry name" value="PHM/PNGase F"/>
    <property type="match status" value="2"/>
</dbReference>
<evidence type="ECO:0000256" key="5">
    <source>
        <dbReference type="SAM" id="SignalP"/>
    </source>
</evidence>
<dbReference type="InterPro" id="IPR000945">
    <property type="entry name" value="DBH-like"/>
</dbReference>
<dbReference type="InterPro" id="IPR005018">
    <property type="entry name" value="DOMON_domain"/>
</dbReference>
<evidence type="ECO:0000313" key="7">
    <source>
        <dbReference type="EMBL" id="RUS29248.1"/>
    </source>
</evidence>
<keyword evidence="5" id="KW-0732">Signal</keyword>
<evidence type="ECO:0000256" key="2">
    <source>
        <dbReference type="ARBA" id="ARBA00023157"/>
    </source>
</evidence>
<dbReference type="InterPro" id="IPR000323">
    <property type="entry name" value="Cu2_ascorb_mOase_N"/>
</dbReference>
<dbReference type="AlphaFoldDB" id="A0A433QHD2"/>
<dbReference type="InterPro" id="IPR014784">
    <property type="entry name" value="Cu2_ascorb_mOase-like_C"/>
</dbReference>
<keyword evidence="4" id="KW-1133">Transmembrane helix</keyword>
<dbReference type="PANTHER" id="PTHR10157:SF23">
    <property type="entry name" value="MOXD1 HOMOLOG 1"/>
    <property type="match status" value="1"/>
</dbReference>
<keyword evidence="8" id="KW-1185">Reference proteome</keyword>
<accession>A0A433QHD2</accession>
<dbReference type="GO" id="GO:0005507">
    <property type="term" value="F:copper ion binding"/>
    <property type="evidence" value="ECO:0007669"/>
    <property type="project" value="InterPro"/>
</dbReference>
<feature type="transmembrane region" description="Helical" evidence="4">
    <location>
        <begin position="610"/>
        <end position="628"/>
    </location>
</feature>
<evidence type="ECO:0000256" key="4">
    <source>
        <dbReference type="SAM" id="Phobius"/>
    </source>
</evidence>
<feature type="chain" id="PRO_5019054194" evidence="5">
    <location>
        <begin position="24"/>
        <end position="629"/>
    </location>
</feature>
<evidence type="ECO:0000313" key="8">
    <source>
        <dbReference type="Proteomes" id="UP000274822"/>
    </source>
</evidence>
<evidence type="ECO:0000259" key="6">
    <source>
        <dbReference type="PROSITE" id="PS50836"/>
    </source>
</evidence>
<dbReference type="InterPro" id="IPR036939">
    <property type="entry name" value="Cu2_ascorb_mOase_N_sf"/>
</dbReference>
<dbReference type="EMBL" id="RBNJ01005395">
    <property type="protein sequence ID" value="RUS29248.1"/>
    <property type="molecule type" value="Genomic_DNA"/>
</dbReference>
<comment type="caution">
    <text evidence="7">The sequence shown here is derived from an EMBL/GenBank/DDBJ whole genome shotgun (WGS) entry which is preliminary data.</text>
</comment>
<dbReference type="InterPro" id="IPR024548">
    <property type="entry name" value="Cu2_monoox_C"/>
</dbReference>
<dbReference type="PROSITE" id="PS51257">
    <property type="entry name" value="PROKAR_LIPOPROTEIN"/>
    <property type="match status" value="1"/>
</dbReference>
<protein>
    <submittedName>
        <fullName evidence="7">DOMON domain-containing protein</fullName>
    </submittedName>
</protein>
<dbReference type="GO" id="GO:0004500">
    <property type="term" value="F:dopamine beta-monooxygenase activity"/>
    <property type="evidence" value="ECO:0007669"/>
    <property type="project" value="InterPro"/>
</dbReference>
<dbReference type="PROSITE" id="PS50836">
    <property type="entry name" value="DOMON"/>
    <property type="match status" value="1"/>
</dbReference>